<dbReference type="Proteomes" id="UP000193560">
    <property type="component" value="Unassembled WGS sequence"/>
</dbReference>
<dbReference type="PANTHER" id="PTHR47915">
    <property type="entry name" value="SI:DKEY-19B23.7"/>
    <property type="match status" value="1"/>
</dbReference>
<reference evidence="2 3" key="1">
    <citation type="submission" date="2016-07" db="EMBL/GenBank/DDBJ databases">
        <title>Pervasive Adenine N6-methylation of Active Genes in Fungi.</title>
        <authorList>
            <consortium name="DOE Joint Genome Institute"/>
            <person name="Mondo S.J."/>
            <person name="Dannebaum R.O."/>
            <person name="Kuo R.C."/>
            <person name="Labutti K."/>
            <person name="Haridas S."/>
            <person name="Kuo A."/>
            <person name="Salamov A."/>
            <person name="Ahrendt S.R."/>
            <person name="Lipzen A."/>
            <person name="Sullivan W."/>
            <person name="Andreopoulos W.B."/>
            <person name="Clum A."/>
            <person name="Lindquist E."/>
            <person name="Daum C."/>
            <person name="Ramamoorthy G.K."/>
            <person name="Gryganskyi A."/>
            <person name="Culley D."/>
            <person name="Magnuson J.K."/>
            <person name="James T.Y."/>
            <person name="O'Malley M.A."/>
            <person name="Stajich J.E."/>
            <person name="Spatafora J.W."/>
            <person name="Visel A."/>
            <person name="Grigoriev I.V."/>
        </authorList>
    </citation>
    <scope>NUCLEOTIDE SEQUENCE [LARGE SCALE GENOMIC DNA]</scope>
    <source>
        <strain evidence="2 3">NRRL 1336</strain>
    </source>
</reference>
<dbReference type="OrthoDB" id="239865at2759"/>
<comment type="caution">
    <text evidence="2">The sequence shown here is derived from an EMBL/GenBank/DDBJ whole genome shotgun (WGS) entry which is preliminary data.</text>
</comment>
<dbReference type="InterPro" id="IPR057208">
    <property type="entry name" value="DUF7886"/>
</dbReference>
<evidence type="ECO:0000313" key="2">
    <source>
        <dbReference type="EMBL" id="ORZ18091.1"/>
    </source>
</evidence>
<organism evidence="2 3">
    <name type="scientific">Absidia repens</name>
    <dbReference type="NCBI Taxonomy" id="90262"/>
    <lineage>
        <taxon>Eukaryota</taxon>
        <taxon>Fungi</taxon>
        <taxon>Fungi incertae sedis</taxon>
        <taxon>Mucoromycota</taxon>
        <taxon>Mucoromycotina</taxon>
        <taxon>Mucoromycetes</taxon>
        <taxon>Mucorales</taxon>
        <taxon>Cunninghamellaceae</taxon>
        <taxon>Absidia</taxon>
    </lineage>
</organism>
<name>A0A1X2IKJ7_9FUNG</name>
<accession>A0A1X2IKJ7</accession>
<gene>
    <name evidence="2" type="ORF">BCR42DRAFT_413137</name>
</gene>
<proteinExistence type="predicted"/>
<evidence type="ECO:0000313" key="3">
    <source>
        <dbReference type="Proteomes" id="UP000193560"/>
    </source>
</evidence>
<evidence type="ECO:0000259" key="1">
    <source>
        <dbReference type="Pfam" id="PF25377"/>
    </source>
</evidence>
<dbReference type="EMBL" id="MCGE01000009">
    <property type="protein sequence ID" value="ORZ18091.1"/>
    <property type="molecule type" value="Genomic_DNA"/>
</dbReference>
<dbReference type="PANTHER" id="PTHR47915:SF1">
    <property type="entry name" value="SI:DKEY-19B23.7"/>
    <property type="match status" value="1"/>
</dbReference>
<dbReference type="AlphaFoldDB" id="A0A1X2IKJ7"/>
<keyword evidence="3" id="KW-1185">Reference proteome</keyword>
<protein>
    <recommendedName>
        <fullName evidence="1">DUF7886 domain-containing protein</fullName>
    </recommendedName>
</protein>
<sequence>MLGADPNKSLEKNTSRLAGFLQECSLLGCLSGFRHFEVCMRSREELLLSILPPALVDSGNRNVTLLSSTHLLAESYIKEMDCTVFVVTGYAVYSCPYIYAWKQSQRALRYMSNAVEPDVPLRLDSTTSWTTRNVALWEMVWELISRVTWPSPKNPFAIDFDYLDQVSLPQSLFLTGALLNFLQTLWVEAETQVSFIDQVFEDIQLLQQRHLQLMRDYTHKINVTIPSG</sequence>
<feature type="domain" description="DUF7886" evidence="1">
    <location>
        <begin position="77"/>
        <end position="212"/>
    </location>
</feature>
<dbReference type="Pfam" id="PF25377">
    <property type="entry name" value="DUF7886"/>
    <property type="match status" value="1"/>
</dbReference>